<dbReference type="InterPro" id="IPR014017">
    <property type="entry name" value="DNA_helicase_UvrD-like_C"/>
</dbReference>
<evidence type="ECO:0000256" key="5">
    <source>
        <dbReference type="ARBA" id="ARBA00022806"/>
    </source>
</evidence>
<evidence type="ECO:0000256" key="13">
    <source>
        <dbReference type="ARBA" id="ARBA00048988"/>
    </source>
</evidence>
<dbReference type="InterPro" id="IPR014016">
    <property type="entry name" value="UvrD-like_ATP-bd"/>
</dbReference>
<evidence type="ECO:0000256" key="7">
    <source>
        <dbReference type="ARBA" id="ARBA00022840"/>
    </source>
</evidence>
<dbReference type="PANTHER" id="PTHR11070">
    <property type="entry name" value="UVRD / RECB / PCRA DNA HELICASE FAMILY MEMBER"/>
    <property type="match status" value="1"/>
</dbReference>
<feature type="domain" description="UvrD-like helicase ATP-binding" evidence="14">
    <location>
        <begin position="11"/>
        <end position="447"/>
    </location>
</feature>
<keyword evidence="3" id="KW-0227">DNA damage</keyword>
<dbReference type="RefSeq" id="WP_221259290.1">
    <property type="nucleotide sequence ID" value="NZ_AP024749.1"/>
</dbReference>
<keyword evidence="17" id="KW-1185">Reference proteome</keyword>
<comment type="catalytic activity">
    <reaction evidence="13">
        <text>ATP + H2O = ADP + phosphate + H(+)</text>
        <dbReference type="Rhea" id="RHEA:13065"/>
        <dbReference type="ChEBI" id="CHEBI:15377"/>
        <dbReference type="ChEBI" id="CHEBI:15378"/>
        <dbReference type="ChEBI" id="CHEBI:30616"/>
        <dbReference type="ChEBI" id="CHEBI:43474"/>
        <dbReference type="ChEBI" id="CHEBI:456216"/>
        <dbReference type="EC" id="5.6.2.4"/>
    </reaction>
</comment>
<reference evidence="16 17" key="1">
    <citation type="submission" date="2021-06" db="EMBL/GenBank/DDBJ databases">
        <title>Whole genome sequences of Flavobacterium sp. KK2020170 and assembly.</title>
        <authorList>
            <person name="Kitahara K."/>
            <person name="Miyoshi S."/>
            <person name="Uesaka K."/>
        </authorList>
    </citation>
    <scope>NUCLEOTIDE SEQUENCE [LARGE SCALE GENOMIC DNA]</scope>
    <source>
        <strain evidence="16 17">KK2020170</strain>
    </source>
</reference>
<evidence type="ECO:0000256" key="12">
    <source>
        <dbReference type="ARBA" id="ARBA00034808"/>
    </source>
</evidence>
<evidence type="ECO:0000256" key="4">
    <source>
        <dbReference type="ARBA" id="ARBA00022801"/>
    </source>
</evidence>
<dbReference type="Gene3D" id="3.40.50.300">
    <property type="entry name" value="P-loop containing nucleotide triphosphate hydrolases"/>
    <property type="match status" value="3"/>
</dbReference>
<keyword evidence="2" id="KW-0547">Nucleotide-binding</keyword>
<dbReference type="Gene3D" id="1.10.3170.10">
    <property type="entry name" value="Recbcd, chain B, domain 2"/>
    <property type="match status" value="1"/>
</dbReference>
<dbReference type="EMBL" id="AP024749">
    <property type="protein sequence ID" value="BCY27683.1"/>
    <property type="molecule type" value="Genomic_DNA"/>
</dbReference>
<keyword evidence="1" id="KW-0540">Nuclease</keyword>
<comment type="catalytic activity">
    <reaction evidence="11">
        <text>Couples ATP hydrolysis with the unwinding of duplex DNA by translocating in the 3'-5' direction.</text>
        <dbReference type="EC" id="5.6.2.4"/>
    </reaction>
</comment>
<dbReference type="Pfam" id="PF13361">
    <property type="entry name" value="UvrD_C"/>
    <property type="match status" value="1"/>
</dbReference>
<evidence type="ECO:0000256" key="8">
    <source>
        <dbReference type="ARBA" id="ARBA00023125"/>
    </source>
</evidence>
<gene>
    <name evidence="16" type="ORF">KK2020170_05510</name>
</gene>
<dbReference type="PANTHER" id="PTHR11070:SF67">
    <property type="entry name" value="DNA 3'-5' HELICASE"/>
    <property type="match status" value="1"/>
</dbReference>
<evidence type="ECO:0000256" key="9">
    <source>
        <dbReference type="ARBA" id="ARBA00023204"/>
    </source>
</evidence>
<evidence type="ECO:0000259" key="14">
    <source>
        <dbReference type="Pfam" id="PF00580"/>
    </source>
</evidence>
<evidence type="ECO:0000256" key="1">
    <source>
        <dbReference type="ARBA" id="ARBA00022722"/>
    </source>
</evidence>
<dbReference type="SUPFAM" id="SSF52540">
    <property type="entry name" value="P-loop containing nucleoside triphosphate hydrolases"/>
    <property type="match status" value="1"/>
</dbReference>
<evidence type="ECO:0000256" key="3">
    <source>
        <dbReference type="ARBA" id="ARBA00022763"/>
    </source>
</evidence>
<dbReference type="InterPro" id="IPR027417">
    <property type="entry name" value="P-loop_NTPase"/>
</dbReference>
<evidence type="ECO:0000313" key="16">
    <source>
        <dbReference type="EMBL" id="BCY27683.1"/>
    </source>
</evidence>
<evidence type="ECO:0000256" key="2">
    <source>
        <dbReference type="ARBA" id="ARBA00022741"/>
    </source>
</evidence>
<keyword evidence="8" id="KW-0238">DNA-binding</keyword>
<dbReference type="Proteomes" id="UP000825258">
    <property type="component" value="Chromosome"/>
</dbReference>
<keyword evidence="7" id="KW-0067">ATP-binding</keyword>
<evidence type="ECO:0000256" key="6">
    <source>
        <dbReference type="ARBA" id="ARBA00022839"/>
    </source>
</evidence>
<dbReference type="GO" id="GO:0004386">
    <property type="term" value="F:helicase activity"/>
    <property type="evidence" value="ECO:0007669"/>
    <property type="project" value="UniProtKB-KW"/>
</dbReference>
<feature type="domain" description="UvrD-like helicase C-terminal" evidence="15">
    <location>
        <begin position="461"/>
        <end position="833"/>
    </location>
</feature>
<dbReference type="EC" id="5.6.2.4" evidence="12"/>
<proteinExistence type="predicted"/>
<protein>
    <recommendedName>
        <fullName evidence="12">DNA 3'-5' helicase</fullName>
        <ecNumber evidence="12">5.6.2.4</ecNumber>
    </recommendedName>
</protein>
<dbReference type="Pfam" id="PF00580">
    <property type="entry name" value="UvrD-helicase"/>
    <property type="match status" value="1"/>
</dbReference>
<accession>A0ABM7S265</accession>
<keyword evidence="9" id="KW-0234">DNA repair</keyword>
<keyword evidence="4" id="KW-0378">Hydrolase</keyword>
<keyword evidence="6" id="KW-0269">Exonuclease</keyword>
<sequence length="1056" mass="122183">MSNTSSFTIYNASAGSGKTYTLTKEYLKILIKSRNNDAYKKILAITFTNKAVEEMKNRVVNSLFEFSKDNTSEKSMSLLKDLSIETGFSINTIKEKSKKIIKDIIHNYSAFGISTIDKFTHKIIRTFAQDLELPSNFEIALDTDVLLQEAVDSVIAQVGEDEELTQFILEFTKNKTDDDKNWDISYELFEVSKLITNENNVQEIKAFEDKNFDDFVEIKEKLEQNIKRIESSCVEIASMCLQNINKNVNPKSFYRSYVTNFIQKISEGDLAINTTVIKYLDGEKERYSKSVSQNEKDWIDENANKILHEILIINSKVGKTAFYKAFLQNINSLSLLNTVNKEFRRIQEEQNVLSISDFNKIIFNKIQGEPTPFIYERLGEKYRHYFIDEFQDTSEMQWKNLIPLIDNALASEENGIKGTLMLVGDPKQSIYRWRGGKAEQFIKLSKDENPFSNKDKKVENLDTNYRSYSEVIEFNNKFFSFLSQKFENENYSELYKNTSFQNTNQKEGGYVNISFIESNQEEYEDFDENEIGYSYKNIQYLEKTIETIQKVVEQGFSYGDIVLLTRRKDQGVLLANYLTENDIPILSSETLLIQNATEVKLIIALLRYLNNSKDEESKAFILYFVGRYCQNKLPIHDFILKNKNLSELEIEDELKGLGIMISFKNCRTKSLYDAVEILVNAFVKEKANTSYVQYFMDLVLEKDSKSQLGITEFLDYWDKIGFQKSIPSPEGSNAIRIMTIHKSKGLEFPVVIIPFAEENFSRNKGNKLWVDFEESDEINFPKAFVNSKNDVKTYSESAKIVFEQKTQEELLDTINVLYVALTRAEEQLYVISNKLQTKKGDIVTNNLSFYFIDFLDSQGKFNGDLEFEFGLAKRISEFKPKINSSKNIELVQNKFPFENIKIAQKEALLWGTEQQEAINFGNVFHEILANIKTKKDINLAIDKAIETGLISLNDIDFIQSKIHEILNHNSLKLFFSDEAKVMNEQTIIDSEQGNIKPDKIVFYENSAMILDYKTGDKKKSHIYQINNYANVLERMNFNVIKKALVYTGDKVEVVIL</sequence>
<organism evidence="16 17">
    <name type="scientific">Flavobacterium okayamense</name>
    <dbReference type="NCBI Taxonomy" id="2830782"/>
    <lineage>
        <taxon>Bacteria</taxon>
        <taxon>Pseudomonadati</taxon>
        <taxon>Bacteroidota</taxon>
        <taxon>Flavobacteriia</taxon>
        <taxon>Flavobacteriales</taxon>
        <taxon>Flavobacteriaceae</taxon>
        <taxon>Flavobacterium</taxon>
    </lineage>
</organism>
<evidence type="ECO:0000313" key="17">
    <source>
        <dbReference type="Proteomes" id="UP000825258"/>
    </source>
</evidence>
<dbReference type="Gene3D" id="3.90.320.10">
    <property type="match status" value="1"/>
</dbReference>
<keyword evidence="5 16" id="KW-0347">Helicase</keyword>
<evidence type="ECO:0000256" key="10">
    <source>
        <dbReference type="ARBA" id="ARBA00023235"/>
    </source>
</evidence>
<evidence type="ECO:0000259" key="15">
    <source>
        <dbReference type="Pfam" id="PF13361"/>
    </source>
</evidence>
<dbReference type="InterPro" id="IPR011604">
    <property type="entry name" value="PDDEXK-like_dom_sf"/>
</dbReference>
<evidence type="ECO:0000256" key="11">
    <source>
        <dbReference type="ARBA" id="ARBA00034617"/>
    </source>
</evidence>
<keyword evidence="10" id="KW-0413">Isomerase</keyword>
<name>A0ABM7S265_9FLAO</name>
<dbReference type="InterPro" id="IPR000212">
    <property type="entry name" value="DNA_helicase_UvrD/REP"/>
</dbReference>